<dbReference type="Pfam" id="PF05794">
    <property type="entry name" value="Tcp11"/>
    <property type="match status" value="1"/>
</dbReference>
<dbReference type="GeneTree" id="ENSGT00940000160792"/>
<dbReference type="GO" id="GO:0010737">
    <property type="term" value="P:protein kinase A signaling"/>
    <property type="evidence" value="ECO:0007669"/>
    <property type="project" value="TreeGrafter"/>
</dbReference>
<dbReference type="GO" id="GO:0036126">
    <property type="term" value="C:sperm flagellum"/>
    <property type="evidence" value="ECO:0007669"/>
    <property type="project" value="TreeGrafter"/>
</dbReference>
<comment type="similarity">
    <text evidence="1">Belongs to the TCP11 family.</text>
</comment>
<dbReference type="Ensembl" id="ENSGMOT00000011926.2">
    <property type="protein sequence ID" value="ENSGMOP00000011610.2"/>
    <property type="gene ID" value="ENSGMOG00000010859.2"/>
</dbReference>
<sequence length="355" mass="39405">MPNHREEQADEPTDVPRLEELESPPGNPLSSPPQNGSMSHLMELQNCVSNLSLAHEIVVNQDFRFKSSSPPKDSLEGRVAEMVHRAFWDVLREQLESSPPDHRQAVPLLREVKTMLLSLLLPAHVGLRAQLDRVLDLELIQQQVDHGALDLQRLASFIASTMAGLCAPVRDPEIRALRLLTDPVDLFREVLRVLELMKKDMVNFTLLSLRPHLAQQAVPYERAKFQELLRREPGSLDHTTSWLQRAAQEQRAALPPGPPGSDPGGRGALSPSAVLNRAYMGLLHWDPQDQRYPETVLMDRDRLDTLGHRVDLLALQAAVLLLTSAQCGGAVLSLPGFVGKLKQTTAALLEGSQAR</sequence>
<feature type="region of interest" description="Disordered" evidence="2">
    <location>
        <begin position="1"/>
        <end position="39"/>
    </location>
</feature>
<dbReference type="GO" id="GO:1902490">
    <property type="term" value="P:regulation of sperm capacitation"/>
    <property type="evidence" value="ECO:0007669"/>
    <property type="project" value="TreeGrafter"/>
</dbReference>
<evidence type="ECO:0000313" key="3">
    <source>
        <dbReference type="Ensembl" id="ENSGMOP00000011610.2"/>
    </source>
</evidence>
<evidence type="ECO:0008006" key="5">
    <source>
        <dbReference type="Google" id="ProtNLM"/>
    </source>
</evidence>
<name>A0A8C4ZDH2_GADMO</name>
<accession>A0A8C4ZDH2</accession>
<organism evidence="3 4">
    <name type="scientific">Gadus morhua</name>
    <name type="common">Atlantic cod</name>
    <dbReference type="NCBI Taxonomy" id="8049"/>
    <lineage>
        <taxon>Eukaryota</taxon>
        <taxon>Metazoa</taxon>
        <taxon>Chordata</taxon>
        <taxon>Craniata</taxon>
        <taxon>Vertebrata</taxon>
        <taxon>Euteleostomi</taxon>
        <taxon>Actinopterygii</taxon>
        <taxon>Neopterygii</taxon>
        <taxon>Teleostei</taxon>
        <taxon>Neoteleostei</taxon>
        <taxon>Acanthomorphata</taxon>
        <taxon>Zeiogadaria</taxon>
        <taxon>Gadariae</taxon>
        <taxon>Gadiformes</taxon>
        <taxon>Gadoidei</taxon>
        <taxon>Gadidae</taxon>
        <taxon>Gadus</taxon>
    </lineage>
</organism>
<keyword evidence="4" id="KW-1185">Reference proteome</keyword>
<dbReference type="AlphaFoldDB" id="A0A8C4ZDH2"/>
<reference evidence="3" key="1">
    <citation type="submission" date="2025-08" db="UniProtKB">
        <authorList>
            <consortium name="Ensembl"/>
        </authorList>
    </citation>
    <scope>IDENTIFICATION</scope>
</reference>
<dbReference type="InterPro" id="IPR008862">
    <property type="entry name" value="Tcp11"/>
</dbReference>
<dbReference type="OMA" id="QIVMCAS"/>
<evidence type="ECO:0000256" key="2">
    <source>
        <dbReference type="SAM" id="MobiDB-lite"/>
    </source>
</evidence>
<feature type="region of interest" description="Disordered" evidence="2">
    <location>
        <begin position="247"/>
        <end position="269"/>
    </location>
</feature>
<protein>
    <recommendedName>
        <fullName evidence="5">T-complex 11</fullName>
    </recommendedName>
</protein>
<dbReference type="GO" id="GO:0001669">
    <property type="term" value="C:acrosomal vesicle"/>
    <property type="evidence" value="ECO:0007669"/>
    <property type="project" value="TreeGrafter"/>
</dbReference>
<dbReference type="PANTHER" id="PTHR12832">
    <property type="entry name" value="TESTIS-SPECIFIC PROTEIN PBS13 T-COMPLEX 11"/>
    <property type="match status" value="1"/>
</dbReference>
<evidence type="ECO:0000313" key="4">
    <source>
        <dbReference type="Proteomes" id="UP000694546"/>
    </source>
</evidence>
<reference evidence="3" key="2">
    <citation type="submission" date="2025-09" db="UniProtKB">
        <authorList>
            <consortium name="Ensembl"/>
        </authorList>
    </citation>
    <scope>IDENTIFICATION</scope>
</reference>
<dbReference type="PANTHER" id="PTHR12832:SF14">
    <property type="entry name" value="T-COMPLEX PROTEIN 11 HOMOLOG"/>
    <property type="match status" value="1"/>
</dbReference>
<dbReference type="Proteomes" id="UP000694546">
    <property type="component" value="Chromosome 13"/>
</dbReference>
<proteinExistence type="inferred from homology"/>
<evidence type="ECO:0000256" key="1">
    <source>
        <dbReference type="ARBA" id="ARBA00010954"/>
    </source>
</evidence>